<keyword evidence="3" id="KW-1185">Reference proteome</keyword>
<evidence type="ECO:0000256" key="1">
    <source>
        <dbReference type="SAM" id="MobiDB-lite"/>
    </source>
</evidence>
<dbReference type="OrthoDB" id="2434645at2759"/>
<evidence type="ECO:0000313" key="2">
    <source>
        <dbReference type="EMBL" id="RIB28979.1"/>
    </source>
</evidence>
<evidence type="ECO:0000313" key="3">
    <source>
        <dbReference type="Proteomes" id="UP000266673"/>
    </source>
</evidence>
<accession>A0A397W6L7</accession>
<dbReference type="EMBL" id="QKWP01000050">
    <property type="protein sequence ID" value="RIB28979.1"/>
    <property type="molecule type" value="Genomic_DNA"/>
</dbReference>
<sequence>MKIWQNCGAKDNSYRILLSQLRKYIEKLKPYDMEYVEDYDTPELWWTTCKQPDNYIQQLALKIFSIVPHQAACERVFSILDWMIGKKRTRLNINHLQSMAQIHSFYITNMKSELKFSKENFNEKELEIIVNEISETLIENSNFFDEEENENENEEENNDDSFDLYDEDDNETNLNDLLIAELIDLNFYDDNEIENNLSLSNQQQIEDEENLYIDLEEILNEEFQN</sequence>
<protein>
    <recommendedName>
        <fullName evidence="4">HAT C-terminal dimerisation domain-containing protein</fullName>
    </recommendedName>
</protein>
<evidence type="ECO:0008006" key="4">
    <source>
        <dbReference type="Google" id="ProtNLM"/>
    </source>
</evidence>
<reference evidence="2 3" key="1">
    <citation type="submission" date="2018-06" db="EMBL/GenBank/DDBJ databases">
        <title>Comparative genomics reveals the genomic features of Rhizophagus irregularis, R. cerebriforme, R. diaphanum and Gigaspora rosea, and their symbiotic lifestyle signature.</title>
        <authorList>
            <person name="Morin E."/>
            <person name="San Clemente H."/>
            <person name="Chen E.C.H."/>
            <person name="De La Providencia I."/>
            <person name="Hainaut M."/>
            <person name="Kuo A."/>
            <person name="Kohler A."/>
            <person name="Murat C."/>
            <person name="Tang N."/>
            <person name="Roy S."/>
            <person name="Loubradou J."/>
            <person name="Henrissat B."/>
            <person name="Grigoriev I.V."/>
            <person name="Corradi N."/>
            <person name="Roux C."/>
            <person name="Martin F.M."/>
        </authorList>
    </citation>
    <scope>NUCLEOTIDE SEQUENCE [LARGE SCALE GENOMIC DNA]</scope>
    <source>
        <strain evidence="2 3">DAOM 194757</strain>
    </source>
</reference>
<dbReference type="AlphaFoldDB" id="A0A397W6L7"/>
<dbReference type="Proteomes" id="UP000266673">
    <property type="component" value="Unassembled WGS sequence"/>
</dbReference>
<organism evidence="2 3">
    <name type="scientific">Gigaspora rosea</name>
    <dbReference type="NCBI Taxonomy" id="44941"/>
    <lineage>
        <taxon>Eukaryota</taxon>
        <taxon>Fungi</taxon>
        <taxon>Fungi incertae sedis</taxon>
        <taxon>Mucoromycota</taxon>
        <taxon>Glomeromycotina</taxon>
        <taxon>Glomeromycetes</taxon>
        <taxon>Diversisporales</taxon>
        <taxon>Gigasporaceae</taxon>
        <taxon>Gigaspora</taxon>
    </lineage>
</organism>
<dbReference type="SUPFAM" id="SSF53098">
    <property type="entry name" value="Ribonuclease H-like"/>
    <property type="match status" value="1"/>
</dbReference>
<comment type="caution">
    <text evidence="2">The sequence shown here is derived from an EMBL/GenBank/DDBJ whole genome shotgun (WGS) entry which is preliminary data.</text>
</comment>
<feature type="region of interest" description="Disordered" evidence="1">
    <location>
        <begin position="145"/>
        <end position="167"/>
    </location>
</feature>
<proteinExistence type="predicted"/>
<name>A0A397W6L7_9GLOM</name>
<gene>
    <name evidence="2" type="ORF">C2G38_2308463</name>
</gene>
<dbReference type="InterPro" id="IPR012337">
    <property type="entry name" value="RNaseH-like_sf"/>
</dbReference>